<dbReference type="InterPro" id="IPR016035">
    <property type="entry name" value="Acyl_Trfase/lysoPLipase"/>
</dbReference>
<dbReference type="SMART" id="SM00822">
    <property type="entry name" value="PKS_KR"/>
    <property type="match status" value="2"/>
</dbReference>
<dbReference type="Pfam" id="PF18369">
    <property type="entry name" value="PKS_DE"/>
    <property type="match status" value="1"/>
</dbReference>
<dbReference type="InterPro" id="IPR016036">
    <property type="entry name" value="Malonyl_transacylase_ACP-bd"/>
</dbReference>
<evidence type="ECO:0000256" key="3">
    <source>
        <dbReference type="ARBA" id="ARBA00022450"/>
    </source>
</evidence>
<evidence type="ECO:0000256" key="1">
    <source>
        <dbReference type="ARBA" id="ARBA00001957"/>
    </source>
</evidence>
<comment type="caution">
    <text evidence="13">The sequence shown here is derived from an EMBL/GenBank/DDBJ whole genome shotgun (WGS) entry which is preliminary data.</text>
</comment>
<dbReference type="InterPro" id="IPR015083">
    <property type="entry name" value="NorB/c/GfsB-D-like_docking"/>
</dbReference>
<dbReference type="Pfam" id="PF02801">
    <property type="entry name" value="Ketoacyl-synt_C"/>
    <property type="match status" value="2"/>
</dbReference>
<keyword evidence="6" id="KW-0045">Antibiotic biosynthesis</keyword>
<evidence type="ECO:0000313" key="14">
    <source>
        <dbReference type="Proteomes" id="UP001595975"/>
    </source>
</evidence>
<dbReference type="Pfam" id="PF08659">
    <property type="entry name" value="KR"/>
    <property type="match status" value="2"/>
</dbReference>
<dbReference type="CDD" id="cd08952">
    <property type="entry name" value="KR_1_SDR_x"/>
    <property type="match status" value="1"/>
</dbReference>
<dbReference type="EMBL" id="JBHSOF010000001">
    <property type="protein sequence ID" value="MFC5661359.1"/>
    <property type="molecule type" value="Genomic_DNA"/>
</dbReference>
<evidence type="ECO:0000256" key="2">
    <source>
        <dbReference type="ARBA" id="ARBA00004792"/>
    </source>
</evidence>
<dbReference type="InterPro" id="IPR020841">
    <property type="entry name" value="PKS_Beta-ketoAc_synthase_dom"/>
</dbReference>
<dbReference type="InterPro" id="IPR036291">
    <property type="entry name" value="NAD(P)-bd_dom_sf"/>
</dbReference>
<dbReference type="Gene3D" id="3.10.129.110">
    <property type="entry name" value="Polyketide synthase dehydratase"/>
    <property type="match status" value="1"/>
</dbReference>
<gene>
    <name evidence="13" type="ORF">ACFP3U_00025</name>
</gene>
<dbReference type="InterPro" id="IPR014030">
    <property type="entry name" value="Ketoacyl_synth_N"/>
</dbReference>
<keyword evidence="14" id="KW-1185">Reference proteome</keyword>
<dbReference type="NCBIfam" id="NF045894">
    <property type="entry name" value="PKS_plus_SDR"/>
    <property type="match status" value="1"/>
</dbReference>
<dbReference type="CDD" id="cd08956">
    <property type="entry name" value="KR_3_FAS_SDR_x"/>
    <property type="match status" value="1"/>
</dbReference>
<dbReference type="InterPro" id="IPR020806">
    <property type="entry name" value="PKS_PP-bd"/>
</dbReference>
<evidence type="ECO:0000259" key="10">
    <source>
        <dbReference type="PROSITE" id="PS50075"/>
    </source>
</evidence>
<dbReference type="Gene3D" id="3.40.50.11460">
    <property type="match status" value="1"/>
</dbReference>
<dbReference type="Pfam" id="PF14765">
    <property type="entry name" value="PS-DH"/>
    <property type="match status" value="1"/>
</dbReference>
<dbReference type="InterPro" id="IPR050091">
    <property type="entry name" value="PKS_NRPS_Biosynth_Enz"/>
</dbReference>
<feature type="active site" description="Proton donor; for dehydratase activity" evidence="9">
    <location>
        <position position="2659"/>
    </location>
</feature>
<dbReference type="PROSITE" id="PS00012">
    <property type="entry name" value="PHOSPHOPANTETHEINE"/>
    <property type="match status" value="1"/>
</dbReference>
<proteinExistence type="predicted"/>
<evidence type="ECO:0000259" key="11">
    <source>
        <dbReference type="PROSITE" id="PS52004"/>
    </source>
</evidence>
<dbReference type="InterPro" id="IPR016039">
    <property type="entry name" value="Thiolase-like"/>
</dbReference>
<dbReference type="Pfam" id="PF00698">
    <property type="entry name" value="Acyl_transf_1"/>
    <property type="match status" value="2"/>
</dbReference>
<dbReference type="InterPro" id="IPR009081">
    <property type="entry name" value="PP-bd_ACP"/>
</dbReference>
<dbReference type="InterPro" id="IPR057326">
    <property type="entry name" value="KR_dom"/>
</dbReference>
<evidence type="ECO:0000256" key="7">
    <source>
        <dbReference type="ARBA" id="ARBA00023268"/>
    </source>
</evidence>
<dbReference type="InterPro" id="IPR042104">
    <property type="entry name" value="PKS_dehydratase_sf"/>
</dbReference>
<dbReference type="SMART" id="SM00825">
    <property type="entry name" value="PKS_KS"/>
    <property type="match status" value="2"/>
</dbReference>
<dbReference type="InterPro" id="IPR020807">
    <property type="entry name" value="PKS_DH"/>
</dbReference>
<dbReference type="Pfam" id="PF00109">
    <property type="entry name" value="ketoacyl-synt"/>
    <property type="match status" value="2"/>
</dbReference>
<dbReference type="SMART" id="SM00827">
    <property type="entry name" value="PKS_AT"/>
    <property type="match status" value="2"/>
</dbReference>
<dbReference type="InterPro" id="IPR049551">
    <property type="entry name" value="PKS_DH_C"/>
</dbReference>
<dbReference type="InterPro" id="IPR006162">
    <property type="entry name" value="Ppantetheine_attach_site"/>
</dbReference>
<evidence type="ECO:0000256" key="9">
    <source>
        <dbReference type="PROSITE-ProRule" id="PRU01363"/>
    </source>
</evidence>
<feature type="domain" description="Ketosynthase family 3 (KS3)" evidence="11">
    <location>
        <begin position="34"/>
        <end position="460"/>
    </location>
</feature>
<reference evidence="14" key="1">
    <citation type="journal article" date="2019" name="Int. J. Syst. Evol. Microbiol.">
        <title>The Global Catalogue of Microorganisms (GCM) 10K type strain sequencing project: providing services to taxonomists for standard genome sequencing and annotation.</title>
        <authorList>
            <consortium name="The Broad Institute Genomics Platform"/>
            <consortium name="The Broad Institute Genome Sequencing Center for Infectious Disease"/>
            <person name="Wu L."/>
            <person name="Ma J."/>
        </authorList>
    </citation>
    <scope>NUCLEOTIDE SEQUENCE [LARGE SCALE GENOMIC DNA]</scope>
    <source>
        <strain evidence="14">CGMCC 4.1437</strain>
    </source>
</reference>
<keyword evidence="8" id="KW-0012">Acyltransferase</keyword>
<evidence type="ECO:0000256" key="5">
    <source>
        <dbReference type="ARBA" id="ARBA00022679"/>
    </source>
</evidence>
<keyword evidence="3" id="KW-0596">Phosphopantetheine</keyword>
<dbReference type="InterPro" id="IPR001227">
    <property type="entry name" value="Ac_transferase_dom_sf"/>
</dbReference>
<name>A0ABW0WWS2_9ACTN</name>
<dbReference type="SUPFAM" id="SSF52151">
    <property type="entry name" value="FabD/lysophospholipase-like"/>
    <property type="match status" value="2"/>
</dbReference>
<dbReference type="Gene3D" id="3.40.50.720">
    <property type="entry name" value="NAD(P)-binding Rossmann-like Domain"/>
    <property type="match status" value="2"/>
</dbReference>
<keyword evidence="7" id="KW-0511">Multifunctional enzyme</keyword>
<feature type="domain" description="Carrier" evidence="10">
    <location>
        <begin position="1491"/>
        <end position="1566"/>
    </location>
</feature>
<keyword evidence="5" id="KW-0808">Transferase</keyword>
<feature type="active site" description="Proton acceptor; for dehydratase activity" evidence="9">
    <location>
        <position position="2492"/>
    </location>
</feature>
<evidence type="ECO:0000256" key="6">
    <source>
        <dbReference type="ARBA" id="ARBA00023194"/>
    </source>
</evidence>
<feature type="domain" description="Ketosynthase family 3 (KS3)" evidence="11">
    <location>
        <begin position="1587"/>
        <end position="2003"/>
    </location>
</feature>
<dbReference type="Gene3D" id="3.40.47.10">
    <property type="match status" value="2"/>
</dbReference>
<organism evidence="13 14">
    <name type="scientific">Kitasatospora misakiensis</name>
    <dbReference type="NCBI Taxonomy" id="67330"/>
    <lineage>
        <taxon>Bacteria</taxon>
        <taxon>Bacillati</taxon>
        <taxon>Actinomycetota</taxon>
        <taxon>Actinomycetes</taxon>
        <taxon>Kitasatosporales</taxon>
        <taxon>Streptomycetaceae</taxon>
        <taxon>Kitasatospora</taxon>
    </lineage>
</organism>
<sequence>MTASSEEVVKALRASLKEAELLRQQNRKLTAAVSDPIAIVGMACRYPGGVTSPEGLWQLVASGGDAVSAFPEDRGWDLDALYDADPEAVGKTYARAGGFLHEAALFDPDFFGISPREALAMHPQQRLLLETSWEAFERAGIDPVSVRGSRTGVFAGVMHQDYAARLRETPDDLEGYLMTGSLGSVVSGRVAYTLGLEGPAITVDTACSSSLVALHLAGQALRNGECTMALVGGVTVMTGPGGFVEFSRQRALSPDGRCRAFAAGADGTGWAEGVGVLLLERLSDARRNGHQVLAVVRGSAVNQDGSSSGFSAPNGPAQQRAIRDALKNARLTAADVDAVEAHGTGTRLGDPIEAQALLATYGKERPAERPLLLGSLKSNIGHAQAAAGVGGVIKMVMAMRHGVLPRTLHVDEPTPHVDWSSGAVELLTEERPWPAGERARRAAVSSFGISGTNAHVILEEAPAASPEGSAAEEAPAADSPFPVVPWVLSARDDNALRAQAGQLAAFLQDHPDTDLRAIGHTLLTGRAPLAHRAVALGQNHGELLNSLTAIADGTTAPGTGTIERPVFVFPGQGSQWIGMGAELLDTSEVFAASIARCQSALAPYVDWSLTDALRGAVDLGRVDVVQPTLFAVMVSLAEVWQSLGVQPAAVIGHSQGEIAAATVAGALTLDDGARIAALRSQAILAIAGQGGMASIPLPSDDTAELLSRWDGRLAIAAHNGPTSTVIAGDRDALDQLLTHCEESQIRARRIDVDYASHTHHIEAIRDHLAQQLAGITPTEATVPLYSSVTGNRLDTTTLTTDYWYTNLRQPVRFTDAIHAALTDGHHAFIEASPHPVLTTAVQDTADTTDHPALTTGTLRRGEGNWTRLLTSLAHLHAHGHPVDWTPFLTPGTHPDLPTYPFQHQHLWIEDTAAASASPAGYSTLDAGFWEAVEEQDVAAVAATLQVEDDEQRRSLSVLLPALSSWHRQSRDRSAVDDWRYRIAWKPVPGAAASALSGTWLVVVPTGHAEDAWVTEAVRLLGLRGARPVLLEAGEADADRDVLAAKVREALGDDESGPAGLLSFLGLDARRHPGKSTVTSGLALTLALVQALADLGLRAPLWCATRGGVSAGPSDAPADPVQAQLWGIGRVFALEQSQLWGGLVDLPEEPDERALGQLARVLSGSSDEDQVAVRPAGLFARRMVHAPLGDAKPARGWRPRGTVLVTGGTGSLGPRLARWLADHGAEHLVLASRSGPDAPGAADLAAELDARGVAVTLAACDVADRAAVAGLLDRLRADGHTVRAVLHTAAFIDLTSVADTTLESFDQVLAAKVDGARHLAELLDPDQLDAFVLFSSIAGFWGSGDHAAYAAANAALDALAEQGRAGGLPMLSVAWGVWEDAVNTWKNLGDLDVERTRRRVLGQGLPLMAPELAVAALQQALDHDDTFVAVAEIDWQRFVPLFTAIRPSPLLAELPEVRTLLASSAETAAGSAGSGSELRQSLAELSEPEQLRLLTELVTTHAVAVLGHSSADGIRPDRAFKELGFESLTSVELRNRLASATGLRLPATLAFDYPTPTALAAQLRRDVLELGAAEVAAPAGPTAAADDDEAIAIVGMACRFPGGVTTPEELWQLLSTDVDVVSDLPTDRGWDLDAVAGQQGGFVRDVDGFDAGFFGISPREALAMDPQQRLLLEASWEAFERAGIDLTALRGSRTGAFVGAMQHGYGVRSADASAAIEDYVITGSVTSVISGRLAYAFGLEGPAITVDTACSSSLVALHLATRALRAGECSMAIAGGAVVMPTPDSFIGFSRMGALSETGRCKAFSEDADGFGLSEGVGVVLVERLSDARRLGHPVLAVVRGSALNQDGASNGLAAPNGPSQQRVIRAALADARLTAADVDAVEAHGTGTRLGDPIEAQALIATYGQQRPAERPLLLGSLKSNIGHTQAAAGVAGVIKMVLAMRHGVLPRTLHVSEPTSHVDWSSGAVEVLTEAREWPREDGHPRRAGVSAFGISGTNAHVILEEAPAASPEGSAADSSFPVVPWVLSARDEQALRARAGQLAAFLQDHPDTDLRAVGHTLLTGRARLDHRAVALGQSREELLNSLTAIADGTAPTGSGTAERPVFVFPGQGSQWIGMGAELLDTSPVFTASIARCQAALAPYVDWSLTDALRGTVDLGRVDVVQPTLFAVMVSLAEVWQSLGVQPAAVIGHSQGEIAAATVAGALTLQDGARIAALRSQAILAIAGKGGMASIPLSSDETAELLSRWDGRLTIAAHNGPTSTVIAGDATAIQELLTHCEESEIRARRIDVDYASHTHHVEAIRDHLAQQLADITPTEASIPLYSTVTGNRHDTTTLTTDYWYTNLRQPVLLTQALQTAHHSGHTTYIEISPHPVLTPAIEETLDTQALVTGTLRRGEGNWTRLLTSLAHLHAHGHPVDWTPFLTPGTHPDLPTYPFQRERFWLTAPTTANPRTAGLDSAEHPLLAAAVPLPDDEGMLLTGRLSAATHPWLADHAVWDTVLAPGTALVELALHAGRRLGCQHVEELTLQAPLVLPDQHAVRVQVRIGAADATGRRTLTVHSAADSPEAGDAWTLHATGTASPAEPTAGWASGPVWPPVGAEPVELDGLYQRLAEDGLGYGPAFQGLRAAWRLGGEVYAEVRLPREQHDAAAQFGLHPALLDAALHTTLIDGAEQVRLPFAWTGVTLHAAGATALRVRLTPTGPDELSLAVADQTGLPVATVDSLAVRPVSRAQLGSAAGRSGADSLFQLAWQEPAARTAGGAVRHAVLGSDAFGGDVYPDLAALADAIGAGTPVPEAVVLPWTAEPGADTLSADAAGRAVQRALSLLQAWVADERFGTARLVLVTAGAVDAAGRTAPTDLAAAAVWGAVRSAQAEHPGRFVLVDLDGPAGDDRDALPAVVSALLDGAEPQYAVRAGRVLVPRLARLHPADGFAATALDPEGTVLITGGTGTLGALVARHLVDTYGVRHLLLVGRQGRQAPGAAELAHSLAESGAEVTIAACDVADREALAAVLAAVPARHPLTGVVHAAGVLDDGTLASLTPERTRAVLRPKADAAWNLHELTLNAKPRMFVLFSAAGGLLGNAGQANYAAANAYLDGLAAHRRELGLPGVSMAWGLWSAASAMTGGLSEADRARMRRSGVLPMSTAAGLALFDAALAQEQPLVLPVRLDLPALREGGSTRDLPLLRTLLGAPPRRAARPEASTGTEAGLSLDGLSAAERSHTLVELVRAQVAAVLGHASPEAVGIERGFMVSGFDSLRGLELRNRLATATGLRLPATLVFDHPTPVAVAEHLGALLGQRDGAAGSPAPLDLDGLEAGLRELAPADPAERERLAARLRGLAAQLHAPQADSAPELPADDEEFADISLDEILDIVDSELRNP</sequence>
<dbReference type="Gene3D" id="3.30.70.3290">
    <property type="match status" value="2"/>
</dbReference>
<dbReference type="PANTHER" id="PTHR43775:SF51">
    <property type="entry name" value="INACTIVE PHENOLPHTHIOCEROL SYNTHESIS POLYKETIDE SYNTHASE TYPE I PKS1-RELATED"/>
    <property type="match status" value="1"/>
</dbReference>
<feature type="domain" description="Carrier" evidence="10">
    <location>
        <begin position="3220"/>
        <end position="3295"/>
    </location>
</feature>
<dbReference type="SUPFAM" id="SSF51735">
    <property type="entry name" value="NAD(P)-binding Rossmann-fold domains"/>
    <property type="match status" value="4"/>
</dbReference>
<dbReference type="Pfam" id="PF16197">
    <property type="entry name" value="KAsynt_C_assoc"/>
    <property type="match status" value="2"/>
</dbReference>
<dbReference type="InterPro" id="IPR032821">
    <property type="entry name" value="PKS_assoc"/>
</dbReference>
<dbReference type="SUPFAM" id="SSF53901">
    <property type="entry name" value="Thiolase-like"/>
    <property type="match status" value="2"/>
</dbReference>
<dbReference type="RefSeq" id="WP_380222915.1">
    <property type="nucleotide sequence ID" value="NZ_JBHSOF010000001.1"/>
</dbReference>
<dbReference type="InterPro" id="IPR036736">
    <property type="entry name" value="ACP-like_sf"/>
</dbReference>
<comment type="cofactor">
    <cofactor evidence="1">
        <name>pantetheine 4'-phosphate</name>
        <dbReference type="ChEBI" id="CHEBI:47942"/>
    </cofactor>
</comment>
<dbReference type="Proteomes" id="UP001595975">
    <property type="component" value="Unassembled WGS sequence"/>
</dbReference>
<dbReference type="InterPro" id="IPR018201">
    <property type="entry name" value="Ketoacyl_synth_AS"/>
</dbReference>
<dbReference type="SMART" id="SM00823">
    <property type="entry name" value="PKS_PP"/>
    <property type="match status" value="2"/>
</dbReference>
<dbReference type="CDD" id="cd00833">
    <property type="entry name" value="PKS"/>
    <property type="match status" value="2"/>
</dbReference>
<dbReference type="InterPro" id="IPR013968">
    <property type="entry name" value="PKS_KR"/>
</dbReference>
<dbReference type="PROSITE" id="PS52004">
    <property type="entry name" value="KS3_2"/>
    <property type="match status" value="2"/>
</dbReference>
<accession>A0ABW0WWS2</accession>
<dbReference type="Gene3D" id="6.10.140.1830">
    <property type="match status" value="1"/>
</dbReference>
<dbReference type="Pfam" id="PF08990">
    <property type="entry name" value="Docking"/>
    <property type="match status" value="1"/>
</dbReference>
<protein>
    <submittedName>
        <fullName evidence="13">Type I polyketide synthase</fullName>
    </submittedName>
</protein>
<dbReference type="InterPro" id="IPR014043">
    <property type="entry name" value="Acyl_transferase_dom"/>
</dbReference>
<dbReference type="SUPFAM" id="SSF47336">
    <property type="entry name" value="ACP-like"/>
    <property type="match status" value="2"/>
</dbReference>
<dbReference type="Pfam" id="PF21089">
    <property type="entry name" value="PKS_DH_N"/>
    <property type="match status" value="1"/>
</dbReference>
<dbReference type="SMART" id="SM01294">
    <property type="entry name" value="PKS_PP_betabranch"/>
    <property type="match status" value="1"/>
</dbReference>
<dbReference type="Gene3D" id="1.10.1200.10">
    <property type="entry name" value="ACP-like"/>
    <property type="match status" value="2"/>
</dbReference>
<dbReference type="SUPFAM" id="SSF55048">
    <property type="entry name" value="Probable ACP-binding domain of malonyl-CoA ACP transacylase"/>
    <property type="match status" value="2"/>
</dbReference>
<feature type="domain" description="PKS/mFAS DH" evidence="12">
    <location>
        <begin position="2460"/>
        <end position="2733"/>
    </location>
</feature>
<evidence type="ECO:0000259" key="12">
    <source>
        <dbReference type="PROSITE" id="PS52019"/>
    </source>
</evidence>
<dbReference type="PROSITE" id="PS50075">
    <property type="entry name" value="CARRIER"/>
    <property type="match status" value="2"/>
</dbReference>
<feature type="region of interest" description="C-terminal hotdog fold" evidence="9">
    <location>
        <begin position="2598"/>
        <end position="2733"/>
    </location>
</feature>
<dbReference type="InterPro" id="IPR049900">
    <property type="entry name" value="PKS_mFAS_DH"/>
</dbReference>
<dbReference type="InterPro" id="IPR041618">
    <property type="entry name" value="PKS_DE"/>
</dbReference>
<dbReference type="Pfam" id="PF22953">
    <property type="entry name" value="SpnB_Rossmann"/>
    <property type="match status" value="1"/>
</dbReference>
<dbReference type="InterPro" id="IPR049552">
    <property type="entry name" value="PKS_DH_N"/>
</dbReference>
<evidence type="ECO:0000313" key="13">
    <source>
        <dbReference type="EMBL" id="MFC5661359.1"/>
    </source>
</evidence>
<dbReference type="Pfam" id="PF00550">
    <property type="entry name" value="PP-binding"/>
    <property type="match status" value="2"/>
</dbReference>
<evidence type="ECO:0000256" key="4">
    <source>
        <dbReference type="ARBA" id="ARBA00022553"/>
    </source>
</evidence>
<dbReference type="Gene3D" id="3.40.366.10">
    <property type="entry name" value="Malonyl-Coenzyme A Acyl Carrier Protein, domain 2"/>
    <property type="match status" value="2"/>
</dbReference>
<evidence type="ECO:0000256" key="8">
    <source>
        <dbReference type="ARBA" id="ARBA00023315"/>
    </source>
</evidence>
<dbReference type="SMART" id="SM00826">
    <property type="entry name" value="PKS_DH"/>
    <property type="match status" value="1"/>
</dbReference>
<dbReference type="PROSITE" id="PS00606">
    <property type="entry name" value="KS3_1"/>
    <property type="match status" value="2"/>
</dbReference>
<comment type="pathway">
    <text evidence="2">Antibiotic biosynthesis.</text>
</comment>
<keyword evidence="4" id="KW-0597">Phosphoprotein</keyword>
<feature type="region of interest" description="N-terminal hotdog fold" evidence="9">
    <location>
        <begin position="2460"/>
        <end position="2585"/>
    </location>
</feature>
<dbReference type="PROSITE" id="PS52019">
    <property type="entry name" value="PKS_MFAS_DH"/>
    <property type="match status" value="1"/>
</dbReference>
<dbReference type="InterPro" id="IPR014031">
    <property type="entry name" value="Ketoacyl_synth_C"/>
</dbReference>
<dbReference type="InterPro" id="IPR055123">
    <property type="entry name" value="SpnB-like_Rossmann"/>
</dbReference>
<dbReference type="PANTHER" id="PTHR43775">
    <property type="entry name" value="FATTY ACID SYNTHASE"/>
    <property type="match status" value="1"/>
</dbReference>